<keyword evidence="5" id="KW-1185">Reference proteome</keyword>
<evidence type="ECO:0000313" key="5">
    <source>
        <dbReference type="Proteomes" id="UP000648352"/>
    </source>
</evidence>
<feature type="domain" description="Glycoside hydrolase 35 catalytic" evidence="3">
    <location>
        <begin position="35"/>
        <end position="363"/>
    </location>
</feature>
<evidence type="ECO:0000256" key="1">
    <source>
        <dbReference type="ARBA" id="ARBA00009809"/>
    </source>
</evidence>
<organism evidence="4 5">
    <name type="scientific">Microbacterium pullorum</name>
    <dbReference type="NCBI Taxonomy" id="2762236"/>
    <lineage>
        <taxon>Bacteria</taxon>
        <taxon>Bacillati</taxon>
        <taxon>Actinomycetota</taxon>
        <taxon>Actinomycetes</taxon>
        <taxon>Micrococcales</taxon>
        <taxon>Microbacteriaceae</taxon>
        <taxon>Microbacterium</taxon>
    </lineage>
</organism>
<proteinExistence type="inferred from homology"/>
<evidence type="ECO:0000256" key="2">
    <source>
        <dbReference type="RuleBase" id="RU003679"/>
    </source>
</evidence>
<dbReference type="Pfam" id="PF01301">
    <property type="entry name" value="Glyco_hydro_35"/>
    <property type="match status" value="1"/>
</dbReference>
<dbReference type="Proteomes" id="UP000648352">
    <property type="component" value="Unassembled WGS sequence"/>
</dbReference>
<dbReference type="Gene3D" id="3.20.20.80">
    <property type="entry name" value="Glycosidases"/>
    <property type="match status" value="1"/>
</dbReference>
<comment type="similarity">
    <text evidence="1 2">Belongs to the glycosyl hydrolase 35 family.</text>
</comment>
<dbReference type="InterPro" id="IPR031330">
    <property type="entry name" value="Gly_Hdrlase_35_cat"/>
</dbReference>
<dbReference type="InterPro" id="IPR017853">
    <property type="entry name" value="GH"/>
</dbReference>
<dbReference type="RefSeq" id="WP_191717451.1">
    <property type="nucleotide sequence ID" value="NZ_JACSQP010000001.1"/>
</dbReference>
<dbReference type="EMBL" id="JACSQP010000001">
    <property type="protein sequence ID" value="MBD7956452.1"/>
    <property type="molecule type" value="Genomic_DNA"/>
</dbReference>
<dbReference type="PRINTS" id="PR00742">
    <property type="entry name" value="GLHYDRLASE35"/>
</dbReference>
<protein>
    <submittedName>
        <fullName evidence="4">Beta-galactosidase</fullName>
    </submittedName>
</protein>
<evidence type="ECO:0000259" key="3">
    <source>
        <dbReference type="Pfam" id="PF01301"/>
    </source>
</evidence>
<reference evidence="4 5" key="1">
    <citation type="submission" date="2020-08" db="EMBL/GenBank/DDBJ databases">
        <title>A Genomic Blueprint of the Chicken Gut Microbiome.</title>
        <authorList>
            <person name="Gilroy R."/>
            <person name="Ravi A."/>
            <person name="Getino M."/>
            <person name="Pursley I."/>
            <person name="Horton D.L."/>
            <person name="Alikhan N.-F."/>
            <person name="Baker D."/>
            <person name="Gharbi K."/>
            <person name="Hall N."/>
            <person name="Watson M."/>
            <person name="Adriaenssens E.M."/>
            <person name="Foster-Nyarko E."/>
            <person name="Jarju S."/>
            <person name="Secka A."/>
            <person name="Antonio M."/>
            <person name="Oren A."/>
            <person name="Chaudhuri R."/>
            <person name="La Ragione R.M."/>
            <person name="Hildebrand F."/>
            <person name="Pallen M.J."/>
        </authorList>
    </citation>
    <scope>NUCLEOTIDE SEQUENCE [LARGE SCALE GENOMIC DNA]</scope>
    <source>
        <strain evidence="4 5">Sa4CUA7</strain>
    </source>
</reference>
<comment type="caution">
    <text evidence="4">The sequence shown here is derived from an EMBL/GenBank/DDBJ whole genome shotgun (WGS) entry which is preliminary data.</text>
</comment>
<sequence>MLSTPRLRVSAPPAAPVTDLASGDVQVTSRFVQVGGEPVFPLTGEVHFSRLPRAQWDATLRRMRAAGMTHVATYVLWNHHEPVRGEASFSGDLDLRAFLQAATDHGLGIVLRIGPYAHAESRHGGLPDWLVETGVAVRTDDPAYLAEAERWYAMLAEQVRGIELFAIQVDNELYDQPTHLQTLRRLAERVGFTAPLWVATGWGGAELPDDVLPVFGGYSDSFWIEASDTRDLRSETNFFPSARRDDDGIGADHRTGTPGAAREYDLPFATCEIGAGMTAAYHRRPVVTAADVDALTLAKLASGSVWQGYYMFSDGRNPRAGLQEAHAAGEPNDFPDISYDFGAPLTVDGKPRESWFRLRRQHHLLGRWGAQLATMPASFPDDAPDAPDTEGLRWSVRSDGEAGFVFVINHQPGVALPAHDGVAFTVATDAGEVAFPAVDIPSDAAFVWPFGMRVGAATLRWATAQPLTEVVWRGTPLVVLGETAGIPARFDADADVREAQLDGPGSLYELVRDGETVARVLVLSEDDALRLGVRAGAEGAGAGGAELVLADGVVASDRAEIFDGGDGEVGRLTDDGWVIAGTAAPRRADVEVSLVRQAGSPPERHAADNGRASIPTDWSGAAQYALDVPDDAEATLVLEWEGDVARAWVGDRLLSDAVYRGEPWRIGPHERRGAQHIAIEILPPHPAADVYIGAGRVPTRAVVDAARLESVGTVALG</sequence>
<dbReference type="PANTHER" id="PTHR23421">
    <property type="entry name" value="BETA-GALACTOSIDASE RELATED"/>
    <property type="match status" value="1"/>
</dbReference>
<dbReference type="InterPro" id="IPR001944">
    <property type="entry name" value="Glycoside_Hdrlase_35"/>
</dbReference>
<gene>
    <name evidence="4" type="ORF">H9651_02240</name>
</gene>
<evidence type="ECO:0000313" key="4">
    <source>
        <dbReference type="EMBL" id="MBD7956452.1"/>
    </source>
</evidence>
<name>A0ABR8RYY5_9MICO</name>
<dbReference type="SUPFAM" id="SSF51445">
    <property type="entry name" value="(Trans)glycosidases"/>
    <property type="match status" value="1"/>
</dbReference>
<accession>A0ABR8RYY5</accession>